<dbReference type="AlphaFoldDB" id="A0A183B540"/>
<proteinExistence type="inferred from homology"/>
<keyword evidence="1" id="KW-0479">Metal-binding</keyword>
<dbReference type="OrthoDB" id="6278451at2759"/>
<accession>A0A183B540</accession>
<dbReference type="GO" id="GO:0000151">
    <property type="term" value="C:ubiquitin ligase complex"/>
    <property type="evidence" value="ECO:0007669"/>
    <property type="project" value="TreeGrafter"/>
</dbReference>
<feature type="domain" description="E3 ubiquitin-protein ligase UBR-like C-terminal" evidence="3">
    <location>
        <begin position="249"/>
        <end position="607"/>
    </location>
</feature>
<evidence type="ECO:0000256" key="1">
    <source>
        <dbReference type="RuleBase" id="RU366018"/>
    </source>
</evidence>
<dbReference type="Proteomes" id="UP000272942">
    <property type="component" value="Unassembled WGS sequence"/>
</dbReference>
<dbReference type="Pfam" id="PF18995">
    <property type="entry name" value="PRT6_C"/>
    <property type="match status" value="1"/>
</dbReference>
<keyword evidence="1" id="KW-0863">Zinc-finger</keyword>
<name>A0A183B540_9TREM</name>
<evidence type="ECO:0000313" key="5">
    <source>
        <dbReference type="Proteomes" id="UP000272942"/>
    </source>
</evidence>
<dbReference type="EMBL" id="UZAN01057279">
    <property type="protein sequence ID" value="VDP91598.1"/>
    <property type="molecule type" value="Genomic_DNA"/>
</dbReference>
<dbReference type="GO" id="GO:0008270">
    <property type="term" value="F:zinc ion binding"/>
    <property type="evidence" value="ECO:0007669"/>
    <property type="project" value="UniProtKB-UniRule"/>
</dbReference>
<gene>
    <name evidence="4" type="ORF">ECPE_LOCUS14326</name>
</gene>
<dbReference type="InterPro" id="IPR039164">
    <property type="entry name" value="UBR1-like"/>
</dbReference>
<comment type="pathway">
    <text evidence="1">Protein modification; protein ubiquitination.</text>
</comment>
<comment type="catalytic activity">
    <reaction evidence="1">
        <text>S-ubiquitinyl-[E2 ubiquitin-conjugating enzyme]-L-cysteine + [acceptor protein]-L-lysine = [E2 ubiquitin-conjugating enzyme]-L-cysteine + N(6)-ubiquitinyl-[acceptor protein]-L-lysine.</text>
        <dbReference type="EC" id="2.3.2.27"/>
    </reaction>
</comment>
<dbReference type="InterPro" id="IPR044046">
    <property type="entry name" value="E3_ligase_UBR-like_C"/>
</dbReference>
<dbReference type="GO" id="GO:0071596">
    <property type="term" value="P:ubiquitin-dependent protein catabolic process via the N-end rule pathway"/>
    <property type="evidence" value="ECO:0007669"/>
    <property type="project" value="UniProtKB-UniRule"/>
</dbReference>
<comment type="similarity">
    <text evidence="1">Belongs to the E3 ubiquitin-protein ligase UBR1-like family.</text>
</comment>
<evidence type="ECO:0000313" key="6">
    <source>
        <dbReference type="WBParaSite" id="ECPE_0001436501-mRNA-1"/>
    </source>
</evidence>
<dbReference type="GO" id="GO:0016567">
    <property type="term" value="P:protein ubiquitination"/>
    <property type="evidence" value="ECO:0007669"/>
    <property type="project" value="UniProtKB-UniRule"/>
</dbReference>
<dbReference type="GO" id="GO:0005737">
    <property type="term" value="C:cytoplasm"/>
    <property type="evidence" value="ECO:0007669"/>
    <property type="project" value="TreeGrafter"/>
</dbReference>
<dbReference type="PANTHER" id="PTHR21497">
    <property type="entry name" value="UBIQUITIN LIGASE E3 ALPHA-RELATED"/>
    <property type="match status" value="1"/>
</dbReference>
<keyword evidence="1" id="KW-0862">Zinc</keyword>
<keyword evidence="5" id="KW-1185">Reference proteome</keyword>
<reference evidence="4 5" key="2">
    <citation type="submission" date="2018-11" db="EMBL/GenBank/DDBJ databases">
        <authorList>
            <consortium name="Pathogen Informatics"/>
        </authorList>
    </citation>
    <scope>NUCLEOTIDE SEQUENCE [LARGE SCALE GENOMIC DNA]</scope>
    <source>
        <strain evidence="4 5">Egypt</strain>
    </source>
</reference>
<feature type="region of interest" description="Disordered" evidence="2">
    <location>
        <begin position="135"/>
        <end position="154"/>
    </location>
</feature>
<evidence type="ECO:0000313" key="4">
    <source>
        <dbReference type="EMBL" id="VDP91598.1"/>
    </source>
</evidence>
<reference evidence="6" key="1">
    <citation type="submission" date="2016-06" db="UniProtKB">
        <authorList>
            <consortium name="WormBaseParasite"/>
        </authorList>
    </citation>
    <scope>IDENTIFICATION</scope>
</reference>
<feature type="compositionally biased region" description="Low complexity" evidence="2">
    <location>
        <begin position="135"/>
        <end position="148"/>
    </location>
</feature>
<sequence length="607" mass="67740">MRQRNPRQHFFNGGLADRRISNLDHLLRCSISAHVTHAVVSRGCPSSCDGSGTSGQDDSHRFCWPQHRDSPTDWWWYAYCAPHLPMKTTVPLEPNPCKLETASDVNSLVQTIVRVAVTDDARYLWRLLMPRLNNRSSSADSARNPDSSQTPMEWWDPKRASLPGFLEPQVFLRKTPVSLIWEVDITYLFISLLHLRPGLEEARIAQCQCERLADVLDELKSTETGAGSLGAALLACDEGRPRIPVGDAHETHLVRLCYCAILVQALLSWNPGSFTDADNASTLSALGFSTDCMPCSSMPQSWSNPQLLEVCNRLRKLVGLPVQTFPSTDVLSAVYSLSTYVRIHCLPFLRIAAFVIHLITQVEVPHDLRQVPDGETFDVNVEYDLLLTYLGLPRGPSDLLSVLSTHPNSLDASRSPESIRSLLDEQDVSSLSESLWLARLIIGWCLSGLSCSSRELYQSLCAHWQSQTASPNMPSHDAVLYPEPISRLPHLIPLPHDYTNLLSLIVDFKCNVGGNAHSDPSICLLCGHVACFMCYGCRQFEPDVPVPAPDSIVYSMPAHSRRCHSGYSLILRIYSCRVFLLSDQARRFTEVTAPYRDVFGETDPDLK</sequence>
<protein>
    <recommendedName>
        <fullName evidence="1">E3 ubiquitin-protein ligase</fullName>
        <ecNumber evidence="1">2.3.2.27</ecNumber>
    </recommendedName>
</protein>
<organism evidence="6">
    <name type="scientific">Echinostoma caproni</name>
    <dbReference type="NCBI Taxonomy" id="27848"/>
    <lineage>
        <taxon>Eukaryota</taxon>
        <taxon>Metazoa</taxon>
        <taxon>Spiralia</taxon>
        <taxon>Lophotrochozoa</taxon>
        <taxon>Platyhelminthes</taxon>
        <taxon>Trematoda</taxon>
        <taxon>Digenea</taxon>
        <taxon>Plagiorchiida</taxon>
        <taxon>Echinostomata</taxon>
        <taxon>Echinostomatoidea</taxon>
        <taxon>Echinostomatidae</taxon>
        <taxon>Echinostoma</taxon>
    </lineage>
</organism>
<dbReference type="GO" id="GO:0061630">
    <property type="term" value="F:ubiquitin protein ligase activity"/>
    <property type="evidence" value="ECO:0007669"/>
    <property type="project" value="UniProtKB-UniRule"/>
</dbReference>
<dbReference type="EC" id="2.3.2.27" evidence="1"/>
<dbReference type="PANTHER" id="PTHR21497:SF24">
    <property type="entry name" value="E3 UBIQUITIN-PROTEIN LIGASE UBR1"/>
    <property type="match status" value="1"/>
</dbReference>
<keyword evidence="1" id="KW-0808">Transferase</keyword>
<keyword evidence="1" id="KW-0833">Ubl conjugation pathway</keyword>
<evidence type="ECO:0000259" key="3">
    <source>
        <dbReference type="Pfam" id="PF18995"/>
    </source>
</evidence>
<comment type="function">
    <text evidence="1">Ubiquitin ligase protein which is a component of the N-end rule pathway. Recognizes and binds to proteins bearing specific N-terminal residues that are destabilizing according to the N-end rule, leading to their ubiquitination and subsequent degradation.</text>
</comment>
<dbReference type="UniPathway" id="UPA00143"/>
<dbReference type="WBParaSite" id="ECPE_0001436501-mRNA-1">
    <property type="protein sequence ID" value="ECPE_0001436501-mRNA-1"/>
    <property type="gene ID" value="ECPE_0001436501"/>
</dbReference>
<evidence type="ECO:0000256" key="2">
    <source>
        <dbReference type="SAM" id="MobiDB-lite"/>
    </source>
</evidence>